<comment type="caution">
    <text evidence="5">The sequence shown here is derived from an EMBL/GenBank/DDBJ whole genome shotgun (WGS) entry which is preliminary data.</text>
</comment>
<evidence type="ECO:0000256" key="2">
    <source>
        <dbReference type="ARBA" id="ARBA00023128"/>
    </source>
</evidence>
<dbReference type="STRING" id="5539.A0A3E2H6M7"/>
<dbReference type="OrthoDB" id="2094445at2759"/>
<dbReference type="InterPro" id="IPR021278">
    <property type="entry name" value="ATP19"/>
</dbReference>
<keyword evidence="6" id="KW-1185">Reference proteome</keyword>
<sequence>MVAMYTIAGQKIGSHWLSMATLASTFGLAYWGLSGPSKKQTQTPPIKAQSADEESFIKEFLKNAEVEEQKAKH</sequence>
<keyword evidence="3 4" id="KW-0472">Membrane</keyword>
<feature type="transmembrane region" description="Helical" evidence="4">
    <location>
        <begin position="12"/>
        <end position="33"/>
    </location>
</feature>
<comment type="subcellular location">
    <subcellularLocation>
        <location evidence="1">Mitochondrion membrane</location>
    </subcellularLocation>
</comment>
<feature type="non-terminal residue" evidence="5">
    <location>
        <position position="1"/>
    </location>
</feature>
<dbReference type="Proteomes" id="UP000258309">
    <property type="component" value="Unassembled WGS sequence"/>
</dbReference>
<keyword evidence="4" id="KW-0812">Transmembrane</keyword>
<dbReference type="AlphaFoldDB" id="A0A3E2H6M7"/>
<reference evidence="5 6" key="1">
    <citation type="submission" date="2018-05" db="EMBL/GenBank/DDBJ databases">
        <title>Draft genome sequence of Scytalidium lignicola DSM 105466, a ubiquitous saprotrophic fungus.</title>
        <authorList>
            <person name="Buettner E."/>
            <person name="Gebauer A.M."/>
            <person name="Hofrichter M."/>
            <person name="Liers C."/>
            <person name="Kellner H."/>
        </authorList>
    </citation>
    <scope>NUCLEOTIDE SEQUENCE [LARGE SCALE GENOMIC DNA]</scope>
    <source>
        <strain evidence="5 6">DSM 105466</strain>
    </source>
</reference>
<evidence type="ECO:0000256" key="3">
    <source>
        <dbReference type="ARBA" id="ARBA00023136"/>
    </source>
</evidence>
<gene>
    <name evidence="5" type="ORF">B7463_g7294</name>
</gene>
<proteinExistence type="predicted"/>
<keyword evidence="2" id="KW-0496">Mitochondrion</keyword>
<evidence type="ECO:0000313" key="5">
    <source>
        <dbReference type="EMBL" id="RFU29056.1"/>
    </source>
</evidence>
<name>A0A3E2H6M7_SCYLI</name>
<protein>
    <recommendedName>
        <fullName evidence="7">ATP synthase subunit K, mitochondrial</fullName>
    </recommendedName>
</protein>
<evidence type="ECO:0000256" key="1">
    <source>
        <dbReference type="ARBA" id="ARBA00004325"/>
    </source>
</evidence>
<dbReference type="GO" id="GO:0015986">
    <property type="term" value="P:proton motive force-driven ATP synthesis"/>
    <property type="evidence" value="ECO:0007669"/>
    <property type="project" value="TreeGrafter"/>
</dbReference>
<dbReference type="EMBL" id="NCSJ02000141">
    <property type="protein sequence ID" value="RFU29056.1"/>
    <property type="molecule type" value="Genomic_DNA"/>
</dbReference>
<keyword evidence="4" id="KW-1133">Transmembrane helix</keyword>
<evidence type="ECO:0000313" key="6">
    <source>
        <dbReference type="Proteomes" id="UP000258309"/>
    </source>
</evidence>
<feature type="non-terminal residue" evidence="5">
    <location>
        <position position="73"/>
    </location>
</feature>
<accession>A0A3E2H6M7</accession>
<dbReference type="PANTHER" id="PTHR28074">
    <property type="entry name" value="ATP SYNTHASE SUBUNIT K, MITOCHONDRIAL"/>
    <property type="match status" value="1"/>
</dbReference>
<dbReference type="PANTHER" id="PTHR28074:SF1">
    <property type="entry name" value="ATP SYNTHASE SUBUNIT K, MITOCHONDRIAL"/>
    <property type="match status" value="1"/>
</dbReference>
<dbReference type="Pfam" id="PF11022">
    <property type="entry name" value="ATP19"/>
    <property type="match status" value="1"/>
</dbReference>
<evidence type="ECO:0008006" key="7">
    <source>
        <dbReference type="Google" id="ProtNLM"/>
    </source>
</evidence>
<dbReference type="OMA" id="RQVGSHY"/>
<dbReference type="GO" id="GO:0031966">
    <property type="term" value="C:mitochondrial membrane"/>
    <property type="evidence" value="ECO:0007669"/>
    <property type="project" value="UniProtKB-SubCell"/>
</dbReference>
<evidence type="ECO:0000256" key="4">
    <source>
        <dbReference type="SAM" id="Phobius"/>
    </source>
</evidence>
<organism evidence="5 6">
    <name type="scientific">Scytalidium lignicola</name>
    <name type="common">Hyphomycete</name>
    <dbReference type="NCBI Taxonomy" id="5539"/>
    <lineage>
        <taxon>Eukaryota</taxon>
        <taxon>Fungi</taxon>
        <taxon>Dikarya</taxon>
        <taxon>Ascomycota</taxon>
        <taxon>Pezizomycotina</taxon>
        <taxon>Leotiomycetes</taxon>
        <taxon>Leotiomycetes incertae sedis</taxon>
        <taxon>Scytalidium</taxon>
    </lineage>
</organism>